<gene>
    <name evidence="2" type="ORF">GCM10011514_36570</name>
</gene>
<protein>
    <recommendedName>
        <fullName evidence="4">Outer membrane protein beta-barrel domain-containing protein</fullName>
    </recommendedName>
</protein>
<evidence type="ECO:0000313" key="2">
    <source>
        <dbReference type="EMBL" id="GGD69096.1"/>
    </source>
</evidence>
<dbReference type="Gene3D" id="2.40.160.20">
    <property type="match status" value="1"/>
</dbReference>
<reference evidence="2" key="2">
    <citation type="submission" date="2020-09" db="EMBL/GenBank/DDBJ databases">
        <authorList>
            <person name="Sun Q."/>
            <person name="Zhou Y."/>
        </authorList>
    </citation>
    <scope>NUCLEOTIDE SEQUENCE</scope>
    <source>
        <strain evidence="2">CGMCC 1.15958</strain>
    </source>
</reference>
<evidence type="ECO:0000256" key="1">
    <source>
        <dbReference type="SAM" id="SignalP"/>
    </source>
</evidence>
<evidence type="ECO:0008006" key="4">
    <source>
        <dbReference type="Google" id="ProtNLM"/>
    </source>
</evidence>
<feature type="signal peptide" evidence="1">
    <location>
        <begin position="1"/>
        <end position="21"/>
    </location>
</feature>
<proteinExistence type="predicted"/>
<dbReference type="SUPFAM" id="SSF56925">
    <property type="entry name" value="OMPA-like"/>
    <property type="match status" value="1"/>
</dbReference>
<accession>A0A916Z039</accession>
<dbReference type="EMBL" id="BMKK01000007">
    <property type="protein sequence ID" value="GGD69096.1"/>
    <property type="molecule type" value="Genomic_DNA"/>
</dbReference>
<evidence type="ECO:0000313" key="3">
    <source>
        <dbReference type="Proteomes" id="UP000609064"/>
    </source>
</evidence>
<dbReference type="AlphaFoldDB" id="A0A916Z039"/>
<dbReference type="RefSeq" id="WP_188768046.1">
    <property type="nucleotide sequence ID" value="NZ_BMKK01000007.1"/>
</dbReference>
<dbReference type="InterPro" id="IPR011250">
    <property type="entry name" value="OMP/PagP_B-barrel"/>
</dbReference>
<keyword evidence="3" id="KW-1185">Reference proteome</keyword>
<dbReference type="Proteomes" id="UP000609064">
    <property type="component" value="Unassembled WGS sequence"/>
</dbReference>
<reference evidence="2" key="1">
    <citation type="journal article" date="2014" name="Int. J. Syst. Evol. Microbiol.">
        <title>Complete genome sequence of Corynebacterium casei LMG S-19264T (=DSM 44701T), isolated from a smear-ripened cheese.</title>
        <authorList>
            <consortium name="US DOE Joint Genome Institute (JGI-PGF)"/>
            <person name="Walter F."/>
            <person name="Albersmeier A."/>
            <person name="Kalinowski J."/>
            <person name="Ruckert C."/>
        </authorList>
    </citation>
    <scope>NUCLEOTIDE SEQUENCE</scope>
    <source>
        <strain evidence="2">CGMCC 1.15958</strain>
    </source>
</reference>
<keyword evidence="1" id="KW-0732">Signal</keyword>
<feature type="chain" id="PRO_5036919987" description="Outer membrane protein beta-barrel domain-containing protein" evidence="1">
    <location>
        <begin position="22"/>
        <end position="193"/>
    </location>
</feature>
<organism evidence="2 3">
    <name type="scientific">Emticicia aquatilis</name>
    <dbReference type="NCBI Taxonomy" id="1537369"/>
    <lineage>
        <taxon>Bacteria</taxon>
        <taxon>Pseudomonadati</taxon>
        <taxon>Bacteroidota</taxon>
        <taxon>Cytophagia</taxon>
        <taxon>Cytophagales</taxon>
        <taxon>Leadbetterellaceae</taxon>
        <taxon>Emticicia</taxon>
    </lineage>
</organism>
<comment type="caution">
    <text evidence="2">The sequence shown here is derived from an EMBL/GenBank/DDBJ whole genome shotgun (WGS) entry which is preliminary data.</text>
</comment>
<sequence>MKKFLIICSFLAIVSESFAQAEYHTPFRWDIGMHYARPKNYGFGLGIYTEPKYLVNDNLSVGLRLEGTVLGRLKVNASSDNGGSLGWVSSLLAISDYHIGEGHFRPTVGLGAGLYRPTAASYSQGEMYPDIARGSKFGVSPRIGIDLWHFRFSADYNFIFGQRNLIDGQKIDLNQNHLTIKMGIFFGGGLRQE</sequence>
<name>A0A916Z039_9BACT</name>